<sequence>NYFLFTRYPTSSEEKLSSFTTFSIVRFTVLAITCVFIAITNTLSSTSRFHILSPTYSPVEAIAGRLVNSLGSATTLTLWILSKILQKRFELFIQKMNELDNKMIVLQYPLDLNREYKDVMVHVSVVCLTYHIVVFTTFPILSYYSTWVMVLGFLVIYGINGPIVTTNHKCILFIRGVGMRFNALNKHIKTKLLEMNRNERKISDPELTEDLINIARFHSDLMDRVTEINFSFGFHMLLEFSSLFFYEVFSGFAIYRTIVYFGSPWTCYAVNNVIWGNLHFWTLTYFIRMSYNLKERGEETGVLIHKFANSLKKPTDDILKRIEFLSQQFQQRSATVSCGLLCFDWALWYGFIGATVSLVTLLITFDSAAATYINITRDSVTP</sequence>
<feature type="transmembrane region" description="Helical" evidence="8">
    <location>
        <begin position="119"/>
        <end position="141"/>
    </location>
</feature>
<dbReference type="GO" id="GO:0043025">
    <property type="term" value="C:neuronal cell body"/>
    <property type="evidence" value="ECO:0007669"/>
    <property type="project" value="TreeGrafter"/>
</dbReference>
<dbReference type="GO" id="GO:0008049">
    <property type="term" value="P:male courtship behavior"/>
    <property type="evidence" value="ECO:0007669"/>
    <property type="project" value="TreeGrafter"/>
</dbReference>
<dbReference type="InterPro" id="IPR013604">
    <property type="entry name" value="7TM_chemorcpt"/>
</dbReference>
<reference evidence="9" key="1">
    <citation type="submission" date="2022-08" db="UniProtKB">
        <authorList>
            <consortium name="EnsemblMetazoa"/>
        </authorList>
    </citation>
    <scope>IDENTIFICATION</scope>
    <source>
        <strain evidence="9">Israel</strain>
    </source>
</reference>
<keyword evidence="6 8" id="KW-0675">Receptor</keyword>
<dbReference type="PANTHER" id="PTHR21143">
    <property type="entry name" value="INVERTEBRATE GUSTATORY RECEPTOR"/>
    <property type="match status" value="1"/>
</dbReference>
<feature type="transmembrane region" description="Helical" evidence="8">
    <location>
        <begin position="62"/>
        <end position="81"/>
    </location>
</feature>
<keyword evidence="3 8" id="KW-0812">Transmembrane</keyword>
<evidence type="ECO:0000256" key="4">
    <source>
        <dbReference type="ARBA" id="ARBA00022989"/>
    </source>
</evidence>
<evidence type="ECO:0000256" key="6">
    <source>
        <dbReference type="ARBA" id="ARBA00023170"/>
    </source>
</evidence>
<dbReference type="EMBL" id="AJVK01019853">
    <property type="status" value="NOT_ANNOTATED_CDS"/>
    <property type="molecule type" value="Genomic_DNA"/>
</dbReference>
<evidence type="ECO:0000256" key="1">
    <source>
        <dbReference type="ARBA" id="ARBA00004651"/>
    </source>
</evidence>
<dbReference type="GO" id="GO:0007165">
    <property type="term" value="P:signal transduction"/>
    <property type="evidence" value="ECO:0007669"/>
    <property type="project" value="UniProtKB-KW"/>
</dbReference>
<keyword evidence="4 8" id="KW-1133">Transmembrane helix</keyword>
<dbReference type="EnsemblMetazoa" id="PPAI013186-RA">
    <property type="protein sequence ID" value="PPAI013186-PA"/>
    <property type="gene ID" value="PPAI013186"/>
</dbReference>
<evidence type="ECO:0000256" key="3">
    <source>
        <dbReference type="ARBA" id="ARBA00022692"/>
    </source>
</evidence>
<dbReference type="PANTHER" id="PTHR21143:SF133">
    <property type="entry name" value="GUSTATORY AND PHEROMONE RECEPTOR 32A-RELATED"/>
    <property type="match status" value="1"/>
</dbReference>
<proteinExistence type="inferred from homology"/>
<dbReference type="GO" id="GO:0007635">
    <property type="term" value="P:chemosensory behavior"/>
    <property type="evidence" value="ECO:0007669"/>
    <property type="project" value="TreeGrafter"/>
</dbReference>
<dbReference type="GO" id="GO:0030425">
    <property type="term" value="C:dendrite"/>
    <property type="evidence" value="ECO:0007669"/>
    <property type="project" value="TreeGrafter"/>
</dbReference>
<name>A0A3F2ZEE9_PHLPP</name>
<keyword evidence="7 8" id="KW-0807">Transducer</keyword>
<feature type="transmembrane region" description="Helical" evidence="8">
    <location>
        <begin position="147"/>
        <end position="165"/>
    </location>
</feature>
<evidence type="ECO:0000313" key="10">
    <source>
        <dbReference type="Proteomes" id="UP000092462"/>
    </source>
</evidence>
<evidence type="ECO:0000313" key="9">
    <source>
        <dbReference type="EnsemblMetazoa" id="PPAI013186-PA"/>
    </source>
</evidence>
<evidence type="ECO:0000256" key="5">
    <source>
        <dbReference type="ARBA" id="ARBA00023136"/>
    </source>
</evidence>
<dbReference type="Pfam" id="PF08395">
    <property type="entry name" value="7tm_7"/>
    <property type="match status" value="1"/>
</dbReference>
<protein>
    <recommendedName>
        <fullName evidence="8">Gustatory receptor</fullName>
    </recommendedName>
</protein>
<dbReference type="GO" id="GO:0030424">
    <property type="term" value="C:axon"/>
    <property type="evidence" value="ECO:0007669"/>
    <property type="project" value="TreeGrafter"/>
</dbReference>
<dbReference type="VEuPathDB" id="VectorBase:PPAI013186"/>
<dbReference type="GO" id="GO:0005886">
    <property type="term" value="C:plasma membrane"/>
    <property type="evidence" value="ECO:0007669"/>
    <property type="project" value="UniProtKB-SubCell"/>
</dbReference>
<dbReference type="AlphaFoldDB" id="A0A3F2ZEE9"/>
<comment type="similarity">
    <text evidence="8">Belongs to the insect chemoreceptor superfamily. Gustatory receptor (GR) family.</text>
</comment>
<keyword evidence="10" id="KW-1185">Reference proteome</keyword>
<dbReference type="GO" id="GO:0050909">
    <property type="term" value="P:sensory perception of taste"/>
    <property type="evidence" value="ECO:0007669"/>
    <property type="project" value="InterPro"/>
</dbReference>
<comment type="subcellular location">
    <subcellularLocation>
        <location evidence="1 8">Cell membrane</location>
        <topology evidence="1 8">Multi-pass membrane protein</topology>
    </subcellularLocation>
</comment>
<keyword evidence="2 8" id="KW-1003">Cell membrane</keyword>
<evidence type="ECO:0000256" key="7">
    <source>
        <dbReference type="ARBA" id="ARBA00023224"/>
    </source>
</evidence>
<dbReference type="EMBL" id="AJVK01019852">
    <property type="status" value="NOT_ANNOTATED_CDS"/>
    <property type="molecule type" value="Genomic_DNA"/>
</dbReference>
<keyword evidence="5 8" id="KW-0472">Membrane</keyword>
<accession>A0A3F2ZEE9</accession>
<feature type="transmembrane region" description="Helical" evidence="8">
    <location>
        <begin position="268"/>
        <end position="287"/>
    </location>
</feature>
<evidence type="ECO:0000256" key="8">
    <source>
        <dbReference type="RuleBase" id="RU363108"/>
    </source>
</evidence>
<organism evidence="9 10">
    <name type="scientific">Phlebotomus papatasi</name>
    <name type="common">Sandfly</name>
    <dbReference type="NCBI Taxonomy" id="29031"/>
    <lineage>
        <taxon>Eukaryota</taxon>
        <taxon>Metazoa</taxon>
        <taxon>Ecdysozoa</taxon>
        <taxon>Arthropoda</taxon>
        <taxon>Hexapoda</taxon>
        <taxon>Insecta</taxon>
        <taxon>Pterygota</taxon>
        <taxon>Neoptera</taxon>
        <taxon>Endopterygota</taxon>
        <taxon>Diptera</taxon>
        <taxon>Nematocera</taxon>
        <taxon>Psychodoidea</taxon>
        <taxon>Psychodidae</taxon>
        <taxon>Phlebotomus</taxon>
        <taxon>Phlebotomus</taxon>
    </lineage>
</organism>
<dbReference type="Proteomes" id="UP000092462">
    <property type="component" value="Unassembled WGS sequence"/>
</dbReference>
<evidence type="ECO:0000256" key="2">
    <source>
        <dbReference type="ARBA" id="ARBA00022475"/>
    </source>
</evidence>
<feature type="transmembrane region" description="Helical" evidence="8">
    <location>
        <begin position="21"/>
        <end position="42"/>
    </location>
</feature>
<comment type="function">
    <text evidence="8">Gustatory receptor which mediates acceptance or avoidance behavior, depending on its substrates.</text>
</comment>
<comment type="caution">
    <text evidence="8">Lacks conserved residue(s) required for the propagation of feature annotation.</text>
</comment>